<gene>
    <name evidence="2" type="ORF">DEBURN_LOCUS8032</name>
</gene>
<feature type="region of interest" description="Disordered" evidence="1">
    <location>
        <begin position="1"/>
        <end position="25"/>
    </location>
</feature>
<dbReference type="AlphaFoldDB" id="A0A9N9G118"/>
<sequence length="105" mass="12547">MPNKRNRRRKSDKSKRPQYLKESSVTVTKNKIKRYREKIKQKKLEKNNKLYEELNAKDFGNFQDQVKFGEVVQAPPSITTIPKSRQNKVKKIKNFEKTLFMQNST</sequence>
<organism evidence="2 3">
    <name type="scientific">Diversispora eburnea</name>
    <dbReference type="NCBI Taxonomy" id="1213867"/>
    <lineage>
        <taxon>Eukaryota</taxon>
        <taxon>Fungi</taxon>
        <taxon>Fungi incertae sedis</taxon>
        <taxon>Mucoromycota</taxon>
        <taxon>Glomeromycotina</taxon>
        <taxon>Glomeromycetes</taxon>
        <taxon>Diversisporales</taxon>
        <taxon>Diversisporaceae</taxon>
        <taxon>Diversispora</taxon>
    </lineage>
</organism>
<evidence type="ECO:0000256" key="1">
    <source>
        <dbReference type="SAM" id="MobiDB-lite"/>
    </source>
</evidence>
<accession>A0A9N9G118</accession>
<name>A0A9N9G118_9GLOM</name>
<keyword evidence="3" id="KW-1185">Reference proteome</keyword>
<dbReference type="Proteomes" id="UP000789706">
    <property type="component" value="Unassembled WGS sequence"/>
</dbReference>
<feature type="compositionally biased region" description="Basic residues" evidence="1">
    <location>
        <begin position="1"/>
        <end position="18"/>
    </location>
</feature>
<evidence type="ECO:0000313" key="3">
    <source>
        <dbReference type="Proteomes" id="UP000789706"/>
    </source>
</evidence>
<reference evidence="2" key="1">
    <citation type="submission" date="2021-06" db="EMBL/GenBank/DDBJ databases">
        <authorList>
            <person name="Kallberg Y."/>
            <person name="Tangrot J."/>
            <person name="Rosling A."/>
        </authorList>
    </citation>
    <scope>NUCLEOTIDE SEQUENCE</scope>
    <source>
        <strain evidence="2">AZ414A</strain>
    </source>
</reference>
<protein>
    <submittedName>
        <fullName evidence="2">6669_t:CDS:1</fullName>
    </submittedName>
</protein>
<comment type="caution">
    <text evidence="2">The sequence shown here is derived from an EMBL/GenBank/DDBJ whole genome shotgun (WGS) entry which is preliminary data.</text>
</comment>
<proteinExistence type="predicted"/>
<dbReference type="EMBL" id="CAJVPK010001087">
    <property type="protein sequence ID" value="CAG8570013.1"/>
    <property type="molecule type" value="Genomic_DNA"/>
</dbReference>
<evidence type="ECO:0000313" key="2">
    <source>
        <dbReference type="EMBL" id="CAG8570013.1"/>
    </source>
</evidence>
<dbReference type="OrthoDB" id="5876637at2759"/>